<evidence type="ECO:0000313" key="4">
    <source>
        <dbReference type="Proteomes" id="UP001224412"/>
    </source>
</evidence>
<dbReference type="RefSeq" id="WP_284588954.1">
    <property type="nucleotide sequence ID" value="NZ_JASNUC010000007.1"/>
</dbReference>
<feature type="transmembrane region" description="Helical" evidence="1">
    <location>
        <begin position="127"/>
        <end position="148"/>
    </location>
</feature>
<dbReference type="AlphaFoldDB" id="A0AAP4BP75"/>
<feature type="transmembrane region" description="Helical" evidence="1">
    <location>
        <begin position="205"/>
        <end position="227"/>
    </location>
</feature>
<proteinExistence type="predicted"/>
<dbReference type="GO" id="GO:0005524">
    <property type="term" value="F:ATP binding"/>
    <property type="evidence" value="ECO:0007669"/>
    <property type="project" value="UniProtKB-KW"/>
</dbReference>
<dbReference type="EMBL" id="JASNVH010000003">
    <property type="protein sequence ID" value="MDK4306427.1"/>
    <property type="molecule type" value="Genomic_DNA"/>
</dbReference>
<evidence type="ECO:0000256" key="1">
    <source>
        <dbReference type="SAM" id="Phobius"/>
    </source>
</evidence>
<feature type="domain" description="Histidine kinase/HSP90-like ATPase" evidence="2">
    <location>
        <begin position="348"/>
        <end position="437"/>
    </location>
</feature>
<feature type="transmembrane region" description="Helical" evidence="1">
    <location>
        <begin position="613"/>
        <end position="634"/>
    </location>
</feature>
<dbReference type="Gene3D" id="3.30.565.10">
    <property type="entry name" value="Histidine kinase-like ATPase, C-terminal domain"/>
    <property type="match status" value="1"/>
</dbReference>
<feature type="transmembrane region" description="Helical" evidence="1">
    <location>
        <begin position="503"/>
        <end position="522"/>
    </location>
</feature>
<protein>
    <submittedName>
        <fullName evidence="3">ATP-binding protein</fullName>
    </submittedName>
</protein>
<feature type="transmembrane region" description="Helical" evidence="1">
    <location>
        <begin position="587"/>
        <end position="607"/>
    </location>
</feature>
<name>A0AAP4BP75_9CORY</name>
<dbReference type="Proteomes" id="UP001224412">
    <property type="component" value="Unassembled WGS sequence"/>
</dbReference>
<feature type="transmembrane region" description="Helical" evidence="1">
    <location>
        <begin position="59"/>
        <end position="80"/>
    </location>
</feature>
<organism evidence="3 4">
    <name type="scientific">Corynebacterium pseudodiphtheriticum</name>
    <dbReference type="NCBI Taxonomy" id="37637"/>
    <lineage>
        <taxon>Bacteria</taxon>
        <taxon>Bacillati</taxon>
        <taxon>Actinomycetota</taxon>
        <taxon>Actinomycetes</taxon>
        <taxon>Mycobacteriales</taxon>
        <taxon>Corynebacteriaceae</taxon>
        <taxon>Corynebacterium</taxon>
    </lineage>
</organism>
<keyword evidence="1" id="KW-1133">Transmembrane helix</keyword>
<dbReference type="Pfam" id="PF02518">
    <property type="entry name" value="HATPase_c"/>
    <property type="match status" value="1"/>
</dbReference>
<evidence type="ECO:0000259" key="2">
    <source>
        <dbReference type="Pfam" id="PF02518"/>
    </source>
</evidence>
<comment type="caution">
    <text evidence="3">The sequence shown here is derived from an EMBL/GenBank/DDBJ whole genome shotgun (WGS) entry which is preliminary data.</text>
</comment>
<accession>A0AAP4BP75</accession>
<sequence length="804" mass="87122">MATPRTAFDIGPAAGTDSAAGSASAADTASIEHDAHSAHDARFLPTLLRRIRRAMGDDSVELTTLRICCAAMAVALLVYLGLQYVTYGSNYIGDWYGYLISIGLALSGIFMLASAIVGKLVWLRYSLYTNALVLLVATLAFPVAYYTMPDLGPAVLRFTDFTGVLAISVVLLSPTRRAVLVAILIQVFPSALHSLVYGRTSIPELLAITGFAVLMNLIPFVLGAVTLMRVARTIDETEQKVQDSLAESESKHAAIAERKRLNGLVHDHILGSLSAIARGQNMQADAVRSLPSRPATGEDITLQQLLADVTCSVQDLTPNCSITINGQDAHNGSSDLGFSTIKDSAAEAIRLSVTEAARNSRKHAGDSCQRSCAINITDGELVFEFSDDGRGFDMATRNPQRAGINVSILHRMRSIDGGDAQIVSSPDNGTTVTVRWCLRTAESQFNERMAAQANDFSEDQLTAAKLEQQLLQPAQVSRSWAWPYLILAVISIVSAVWVNSGEFLMAIPAAAVAIATLALLVLDSSPHIDGTKRFVFTVGFLMLGPLSMLQRVDYAAGRENLWALSIISLLCCILILRGQILWGAGCFVASAALMKACTLLTAGAIASPPLADILVQVNLVMAATVVFLATNTLLKNLPRLRMEKRTAYAEAARVRQIQLVHRHWHERIELHAAPVFEAVQHFQTPPPLLRERARLTELAIRDMLRAPLLDRPEIKTAAWDARKAGATVLLLDDRSERDSSTVGRKSDGRDVGAALERLVPLVLERLNFAGTDKVTIRILPPGRKYFATITTDSTGITRVPFPEV</sequence>
<feature type="transmembrane region" description="Helical" evidence="1">
    <location>
        <begin position="95"/>
        <end position="115"/>
    </location>
</feature>
<reference evidence="3" key="1">
    <citation type="submission" date="2023-05" db="EMBL/GenBank/DDBJ databases">
        <title>Metabolic capabilities are highly conserved among human nasal-associated Corynebacterium species in pangenomic analyses.</title>
        <authorList>
            <person name="Tran T.H."/>
            <person name="Roberts A.Q."/>
            <person name="Escapa I.F."/>
            <person name="Gao W."/>
            <person name="Conlan S."/>
            <person name="Kong H."/>
            <person name="Segre J.A."/>
            <person name="Kelly M.S."/>
            <person name="Lemon K.P."/>
        </authorList>
    </citation>
    <scope>NUCLEOTIDE SEQUENCE</scope>
    <source>
        <strain evidence="3">KPL2773</strain>
    </source>
</reference>
<keyword evidence="1" id="KW-0472">Membrane</keyword>
<keyword evidence="3" id="KW-0547">Nucleotide-binding</keyword>
<dbReference type="SUPFAM" id="SSF55874">
    <property type="entry name" value="ATPase domain of HSP90 chaperone/DNA topoisomerase II/histidine kinase"/>
    <property type="match status" value="1"/>
</dbReference>
<feature type="transmembrane region" description="Helical" evidence="1">
    <location>
        <begin position="561"/>
        <end position="580"/>
    </location>
</feature>
<dbReference type="InterPro" id="IPR036890">
    <property type="entry name" value="HATPase_C_sf"/>
</dbReference>
<evidence type="ECO:0000313" key="3">
    <source>
        <dbReference type="EMBL" id="MDK4306427.1"/>
    </source>
</evidence>
<dbReference type="InterPro" id="IPR003594">
    <property type="entry name" value="HATPase_dom"/>
</dbReference>
<feature type="transmembrane region" description="Helical" evidence="1">
    <location>
        <begin position="154"/>
        <end position="172"/>
    </location>
</feature>
<gene>
    <name evidence="3" type="ORF">QPX42_02515</name>
</gene>
<feature type="transmembrane region" description="Helical" evidence="1">
    <location>
        <begin position="179"/>
        <end position="199"/>
    </location>
</feature>
<keyword evidence="1" id="KW-0812">Transmembrane</keyword>
<feature type="transmembrane region" description="Helical" evidence="1">
    <location>
        <begin position="480"/>
        <end position="497"/>
    </location>
</feature>
<keyword evidence="3" id="KW-0067">ATP-binding</keyword>
<feature type="transmembrane region" description="Helical" evidence="1">
    <location>
        <begin position="534"/>
        <end position="549"/>
    </location>
</feature>